<keyword evidence="3" id="KW-1185">Reference proteome</keyword>
<dbReference type="EMBL" id="SJPS01000001">
    <property type="protein sequence ID" value="TWU30193.1"/>
    <property type="molecule type" value="Genomic_DNA"/>
</dbReference>
<keyword evidence="1" id="KW-0175">Coiled coil</keyword>
<evidence type="ECO:0000256" key="1">
    <source>
        <dbReference type="SAM" id="Coils"/>
    </source>
</evidence>
<protein>
    <submittedName>
        <fullName evidence="2">Uncharacterized protein</fullName>
    </submittedName>
</protein>
<dbReference type="Proteomes" id="UP000318437">
    <property type="component" value="Unassembled WGS sequence"/>
</dbReference>
<reference evidence="2 3" key="1">
    <citation type="submission" date="2019-02" db="EMBL/GenBank/DDBJ databases">
        <title>Deep-cultivation of Planctomycetes and their phenomic and genomic characterization uncovers novel biology.</title>
        <authorList>
            <person name="Wiegand S."/>
            <person name="Jogler M."/>
            <person name="Boedeker C."/>
            <person name="Pinto D."/>
            <person name="Vollmers J."/>
            <person name="Rivas-Marin E."/>
            <person name="Kohn T."/>
            <person name="Peeters S.H."/>
            <person name="Heuer A."/>
            <person name="Rast P."/>
            <person name="Oberbeckmann S."/>
            <person name="Bunk B."/>
            <person name="Jeske O."/>
            <person name="Meyerdierks A."/>
            <person name="Storesund J.E."/>
            <person name="Kallscheuer N."/>
            <person name="Luecker S."/>
            <person name="Lage O.M."/>
            <person name="Pohl T."/>
            <person name="Merkel B.J."/>
            <person name="Hornburger P."/>
            <person name="Mueller R.-W."/>
            <person name="Bruemmer F."/>
            <person name="Labrenz M."/>
            <person name="Spormann A.M."/>
            <person name="Op Den Camp H."/>
            <person name="Overmann J."/>
            <person name="Amann R."/>
            <person name="Jetten M.S.M."/>
            <person name="Mascher T."/>
            <person name="Medema M.H."/>
            <person name="Devos D.P."/>
            <person name="Kaster A.-K."/>
            <person name="Ovreas L."/>
            <person name="Rohde M."/>
            <person name="Galperin M.Y."/>
            <person name="Jogler C."/>
        </authorList>
    </citation>
    <scope>NUCLEOTIDE SEQUENCE [LARGE SCALE GENOMIC DNA]</scope>
    <source>
        <strain evidence="2 3">Pla144</strain>
    </source>
</reference>
<sequence length="141" mass="15961">MPPRMLFFALAIVTMFCQSTYSESTSLENNSQDPQESPLTTLIGGEMVRAANDFHKGSVALERSGETLQRILSSFGNELVSISENFAAMSTGFDPLGMKSAMKTIARQNEVIKEQTEMIQELQEQEIRRLRKEVKQLKRRK</sequence>
<organism evidence="2 3">
    <name type="scientific">Bythopirellula polymerisocia</name>
    <dbReference type="NCBI Taxonomy" id="2528003"/>
    <lineage>
        <taxon>Bacteria</taxon>
        <taxon>Pseudomonadati</taxon>
        <taxon>Planctomycetota</taxon>
        <taxon>Planctomycetia</taxon>
        <taxon>Pirellulales</taxon>
        <taxon>Lacipirellulaceae</taxon>
        <taxon>Bythopirellula</taxon>
    </lineage>
</organism>
<evidence type="ECO:0000313" key="2">
    <source>
        <dbReference type="EMBL" id="TWU30193.1"/>
    </source>
</evidence>
<comment type="caution">
    <text evidence="2">The sequence shown here is derived from an EMBL/GenBank/DDBJ whole genome shotgun (WGS) entry which is preliminary data.</text>
</comment>
<gene>
    <name evidence="2" type="ORF">Pla144_09790</name>
</gene>
<evidence type="ECO:0000313" key="3">
    <source>
        <dbReference type="Proteomes" id="UP000318437"/>
    </source>
</evidence>
<proteinExistence type="predicted"/>
<dbReference type="AlphaFoldDB" id="A0A5C6CZ32"/>
<dbReference type="RefSeq" id="WP_146448184.1">
    <property type="nucleotide sequence ID" value="NZ_SJPS01000001.1"/>
</dbReference>
<accession>A0A5C6CZ32</accession>
<name>A0A5C6CZ32_9BACT</name>
<feature type="coiled-coil region" evidence="1">
    <location>
        <begin position="105"/>
        <end position="140"/>
    </location>
</feature>